<dbReference type="PANTHER" id="PTHR43308:SF1">
    <property type="entry name" value="OUTER MEMBRANE PROTEIN ALPHA"/>
    <property type="match status" value="1"/>
</dbReference>
<dbReference type="InterPro" id="IPR038673">
    <property type="entry name" value="OprB_sf"/>
</dbReference>
<feature type="domain" description="SLH" evidence="3">
    <location>
        <begin position="40"/>
        <end position="113"/>
    </location>
</feature>
<dbReference type="Gene3D" id="2.40.160.180">
    <property type="entry name" value="Carbohydrate-selective porin OprB"/>
    <property type="match status" value="1"/>
</dbReference>
<dbReference type="Proteomes" id="UP000599391">
    <property type="component" value="Unassembled WGS sequence"/>
</dbReference>
<dbReference type="NCBIfam" id="NF033921">
    <property type="entry name" value="por_somb"/>
    <property type="match status" value="1"/>
</dbReference>
<evidence type="ECO:0000313" key="5">
    <source>
        <dbReference type="Proteomes" id="UP000599391"/>
    </source>
</evidence>
<dbReference type="Pfam" id="PF04966">
    <property type="entry name" value="OprB"/>
    <property type="match status" value="1"/>
</dbReference>
<dbReference type="AlphaFoldDB" id="A0A8J7HBA0"/>
<protein>
    <submittedName>
        <fullName evidence="4">Carbohydrate porin</fullName>
    </submittedName>
</protein>
<evidence type="ECO:0000256" key="2">
    <source>
        <dbReference type="RuleBase" id="RU363072"/>
    </source>
</evidence>
<dbReference type="InterPro" id="IPR051465">
    <property type="entry name" value="Cell_Envelope_Struct_Comp"/>
</dbReference>
<organism evidence="4 5">
    <name type="scientific">Atlanticothrix silvestris CENA357</name>
    <dbReference type="NCBI Taxonomy" id="1725252"/>
    <lineage>
        <taxon>Bacteria</taxon>
        <taxon>Bacillati</taxon>
        <taxon>Cyanobacteriota</taxon>
        <taxon>Cyanophyceae</taxon>
        <taxon>Nostocales</taxon>
        <taxon>Nodulariaceae</taxon>
        <taxon>Atlanticothrix</taxon>
        <taxon>Atlanticothrix silvestris</taxon>
    </lineage>
</organism>
<gene>
    <name evidence="4" type="ORF">I8751_09535</name>
</gene>
<evidence type="ECO:0000259" key="3">
    <source>
        <dbReference type="PROSITE" id="PS51272"/>
    </source>
</evidence>
<comment type="similarity">
    <text evidence="1 2">Belongs to the OprB family.</text>
</comment>
<dbReference type="InterPro" id="IPR007049">
    <property type="entry name" value="Carb-sel_porin_OprB"/>
</dbReference>
<dbReference type="InterPro" id="IPR047684">
    <property type="entry name" value="Por_som-like"/>
</dbReference>
<dbReference type="GO" id="GO:0015288">
    <property type="term" value="F:porin activity"/>
    <property type="evidence" value="ECO:0007669"/>
    <property type="project" value="InterPro"/>
</dbReference>
<keyword evidence="5" id="KW-1185">Reference proteome</keyword>
<name>A0A8J7HBA0_9CYAN</name>
<reference evidence="4 5" key="1">
    <citation type="journal article" date="2021" name="Int. J. Syst. Evol. Microbiol.">
        <title>Amazonocrinis nigriterrae gen. nov., sp. nov., Atlanticothrix silvestris gen. nov., sp. nov. and Dendronalium phyllosphericum gen. nov., sp. nov., nostocacean cyanobacteria from Brazilian environments.</title>
        <authorList>
            <person name="Alvarenga D.O."/>
            <person name="Andreote A.P.D."/>
            <person name="Branco L.H.Z."/>
            <person name="Delbaje E."/>
            <person name="Cruz R.B."/>
            <person name="Varani A.M."/>
            <person name="Fiore M.F."/>
        </authorList>
    </citation>
    <scope>NUCLEOTIDE SEQUENCE [LARGE SCALE GENOMIC DNA]</scope>
    <source>
        <strain evidence="4 5">CENA357</strain>
    </source>
</reference>
<dbReference type="EMBL" id="JAECZB010000016">
    <property type="protein sequence ID" value="MBH8552612.1"/>
    <property type="molecule type" value="Genomic_DNA"/>
</dbReference>
<dbReference type="RefSeq" id="WP_214438918.1">
    <property type="nucleotide sequence ID" value="NZ_JAECZB010000016.1"/>
</dbReference>
<evidence type="ECO:0000256" key="1">
    <source>
        <dbReference type="ARBA" id="ARBA00008769"/>
    </source>
</evidence>
<dbReference type="InterPro" id="IPR001119">
    <property type="entry name" value="SLH_dom"/>
</dbReference>
<dbReference type="PANTHER" id="PTHR43308">
    <property type="entry name" value="OUTER MEMBRANE PROTEIN ALPHA-RELATED"/>
    <property type="match status" value="1"/>
</dbReference>
<accession>A0A8J7HBA0</accession>
<proteinExistence type="inferred from homology"/>
<dbReference type="GO" id="GO:0008643">
    <property type="term" value="P:carbohydrate transport"/>
    <property type="evidence" value="ECO:0007669"/>
    <property type="project" value="InterPro"/>
</dbReference>
<dbReference type="PROSITE" id="PS51272">
    <property type="entry name" value="SLH"/>
    <property type="match status" value="1"/>
</dbReference>
<evidence type="ECO:0000313" key="4">
    <source>
        <dbReference type="EMBL" id="MBH8552612.1"/>
    </source>
</evidence>
<dbReference type="GO" id="GO:0016020">
    <property type="term" value="C:membrane"/>
    <property type="evidence" value="ECO:0007669"/>
    <property type="project" value="InterPro"/>
</dbReference>
<comment type="caution">
    <text evidence="4">The sequence shown here is derived from an EMBL/GenBank/DDBJ whole genome shotgun (WGS) entry which is preliminary data.</text>
</comment>
<sequence length="527" mass="57234">MKLFSQLILSSSLIFGVCLTQECLSRSATAEDTLPEQVTSVNQLTDVQPTDWAFQALQALVDRYDCIVGYPDQKFQGNVLRQAALRLRSITRYEFAVGLNACLARLNQLLESTTADVIKREDLQTLPRLQKEFAAELSILRGRVDSLATRTDQFESQQFSTTTKFTGEVVFAVSGAFGDDKAVPAGETPGSRGKVGDNIIFSDRVRLIFNTSFTGQDLLRIRFQAGNIPNFREATGTNMSRLSFDGDTGNQLILNQLYYQFPIGSAVKVSAIAQGTLFDVVDTINPLLGSDGRGSISALGIRSPIYREETGGTGIGISYNFNSAINLALVYLASETNNPTAGSGLFDGSYSALAQLTLKPTKSLSFGLTYARSLNAIDISTSSTITNDPFNGASKNIVGNSYSLAASWLVNPAFRLGGWVGYLQASAQDIPNDPSAEIFYYAVNFGFPDLGKEGNLLGFVFGQPPKVISNEFGVVDRNTSLHFEALYRLQVNDNVSISPGAIVIINPDHNSNNDTIFVGTIRTTFQF</sequence>